<keyword evidence="2" id="KW-1185">Reference proteome</keyword>
<reference evidence="1 2" key="1">
    <citation type="submission" date="2021-06" db="EMBL/GenBank/DDBJ databases">
        <title>Caerostris extrusa draft genome.</title>
        <authorList>
            <person name="Kono N."/>
            <person name="Arakawa K."/>
        </authorList>
    </citation>
    <scope>NUCLEOTIDE SEQUENCE [LARGE SCALE GENOMIC DNA]</scope>
</reference>
<gene>
    <name evidence="1" type="ORF">CEXT_803981</name>
</gene>
<evidence type="ECO:0000313" key="1">
    <source>
        <dbReference type="EMBL" id="GIZ00801.1"/>
    </source>
</evidence>
<dbReference type="EMBL" id="BPLR01018587">
    <property type="protein sequence ID" value="GIZ00801.1"/>
    <property type="molecule type" value="Genomic_DNA"/>
</dbReference>
<sequence>MYQTFSAVLCKSCFYRHSAGHNARRIIALRHQENHQFLQKEIKSAQNKTFHPPSRGVAHHLFLLGYGIKREWRSLHPVEPSSSRMSPVRSTDQK</sequence>
<dbReference type="Proteomes" id="UP001054945">
    <property type="component" value="Unassembled WGS sequence"/>
</dbReference>
<proteinExistence type="predicted"/>
<comment type="caution">
    <text evidence="1">The sequence shown here is derived from an EMBL/GenBank/DDBJ whole genome shotgun (WGS) entry which is preliminary data.</text>
</comment>
<dbReference type="AlphaFoldDB" id="A0AAV4Y4B3"/>
<name>A0AAV4Y4B3_CAEEX</name>
<accession>A0AAV4Y4B3</accession>
<evidence type="ECO:0000313" key="2">
    <source>
        <dbReference type="Proteomes" id="UP001054945"/>
    </source>
</evidence>
<organism evidence="1 2">
    <name type="scientific">Caerostris extrusa</name>
    <name type="common">Bark spider</name>
    <name type="synonym">Caerostris bankana</name>
    <dbReference type="NCBI Taxonomy" id="172846"/>
    <lineage>
        <taxon>Eukaryota</taxon>
        <taxon>Metazoa</taxon>
        <taxon>Ecdysozoa</taxon>
        <taxon>Arthropoda</taxon>
        <taxon>Chelicerata</taxon>
        <taxon>Arachnida</taxon>
        <taxon>Araneae</taxon>
        <taxon>Araneomorphae</taxon>
        <taxon>Entelegynae</taxon>
        <taxon>Araneoidea</taxon>
        <taxon>Araneidae</taxon>
        <taxon>Caerostris</taxon>
    </lineage>
</organism>
<protein>
    <submittedName>
        <fullName evidence="1">Uncharacterized protein</fullName>
    </submittedName>
</protein>